<dbReference type="STRING" id="1122930.SAMN02745168_0544"/>
<evidence type="ECO:0000256" key="2">
    <source>
        <dbReference type="ARBA" id="ARBA00022840"/>
    </source>
</evidence>
<dbReference type="EMBL" id="FWXW01000001">
    <property type="protein sequence ID" value="SMC37449.1"/>
    <property type="molecule type" value="Genomic_DNA"/>
</dbReference>
<reference evidence="7 8" key="1">
    <citation type="submission" date="2017-04" db="EMBL/GenBank/DDBJ databases">
        <authorList>
            <person name="Afonso C.L."/>
            <person name="Miller P.J."/>
            <person name="Scott M.A."/>
            <person name="Spackman E."/>
            <person name="Goraichik I."/>
            <person name="Dimitrov K.M."/>
            <person name="Suarez D.L."/>
            <person name="Swayne D.E."/>
        </authorList>
    </citation>
    <scope>NUCLEOTIDE SEQUENCE [LARGE SCALE GENOMIC DNA]</scope>
    <source>
        <strain evidence="7 8">DSM 12816</strain>
    </source>
</reference>
<keyword evidence="3 4" id="KW-0342">GTP-binding</keyword>
<dbReference type="GO" id="GO:0005524">
    <property type="term" value="F:ATP binding"/>
    <property type="evidence" value="ECO:0007669"/>
    <property type="project" value="UniProtKB-UniRule"/>
</dbReference>
<dbReference type="OrthoDB" id="9784461at2"/>
<dbReference type="NCBIfam" id="NF003828">
    <property type="entry name" value="PRK05416.1"/>
    <property type="match status" value="1"/>
</dbReference>
<dbReference type="InterPro" id="IPR053930">
    <property type="entry name" value="RapZ-like_N"/>
</dbReference>
<dbReference type="PANTHER" id="PTHR30448:SF0">
    <property type="entry name" value="RNASE ADAPTER PROTEIN RAPZ"/>
    <property type="match status" value="1"/>
</dbReference>
<evidence type="ECO:0000259" key="6">
    <source>
        <dbReference type="Pfam" id="PF22740"/>
    </source>
</evidence>
<dbReference type="GO" id="GO:0005525">
    <property type="term" value="F:GTP binding"/>
    <property type="evidence" value="ECO:0007669"/>
    <property type="project" value="UniProtKB-UniRule"/>
</dbReference>
<evidence type="ECO:0000313" key="7">
    <source>
        <dbReference type="EMBL" id="SMC37449.1"/>
    </source>
</evidence>
<gene>
    <name evidence="7" type="ORF">SAMN02745168_0544</name>
</gene>
<dbReference type="Proteomes" id="UP000192790">
    <property type="component" value="Unassembled WGS sequence"/>
</dbReference>
<dbReference type="AlphaFoldDB" id="A0A1W1YMS2"/>
<dbReference type="Pfam" id="PF03668">
    <property type="entry name" value="RapZ-like_N"/>
    <property type="match status" value="1"/>
</dbReference>
<sequence length="288" mass="32442">MEFLIISGLSGAGKSKTVSILEDLGYYCVDNMPVVFIPKFAELCLAGKGKYDRVALVTDVRGGRTFEGLFKALDDLTEMGCDYKILFVEASVDVIIRRYKESRRKHPLADEGTPLEEAVRTERVVLEPVRSRAEYIIDTSVLSLAKLRGEVIKLFGRGASQVPMSVSVLSFGFRYGVPMEADLVFDVRFLPNPYYIEALRPLSGLEKEVEDFIFSYRQTHDFMKHLKSMLSFLLPLYVEEGKTALVIGVGCTGGRHRSVAITRALTEFIKRKGYEASENHRDMTRSLK</sequence>
<feature type="domain" description="RapZ C-terminal" evidence="6">
    <location>
        <begin position="164"/>
        <end position="283"/>
    </location>
</feature>
<evidence type="ECO:0000256" key="1">
    <source>
        <dbReference type="ARBA" id="ARBA00022741"/>
    </source>
</evidence>
<keyword evidence="8" id="KW-1185">Reference proteome</keyword>
<dbReference type="HAMAP" id="MF_00636">
    <property type="entry name" value="RapZ_like"/>
    <property type="match status" value="1"/>
</dbReference>
<evidence type="ECO:0000259" key="5">
    <source>
        <dbReference type="Pfam" id="PF03668"/>
    </source>
</evidence>
<evidence type="ECO:0000313" key="8">
    <source>
        <dbReference type="Proteomes" id="UP000192790"/>
    </source>
</evidence>
<dbReference type="PIRSF" id="PIRSF005052">
    <property type="entry name" value="P-loopkin"/>
    <property type="match status" value="1"/>
</dbReference>
<dbReference type="SUPFAM" id="SSF52540">
    <property type="entry name" value="P-loop containing nucleoside triphosphate hydrolases"/>
    <property type="match status" value="1"/>
</dbReference>
<feature type="domain" description="RapZ-like N-terminal" evidence="5">
    <location>
        <begin position="1"/>
        <end position="155"/>
    </location>
</feature>
<dbReference type="InterPro" id="IPR027417">
    <property type="entry name" value="P-loop_NTPase"/>
</dbReference>
<feature type="binding site" evidence="4">
    <location>
        <begin position="8"/>
        <end position="15"/>
    </location>
    <ligand>
        <name>ATP</name>
        <dbReference type="ChEBI" id="CHEBI:30616"/>
    </ligand>
</feature>
<evidence type="ECO:0000256" key="3">
    <source>
        <dbReference type="ARBA" id="ARBA00023134"/>
    </source>
</evidence>
<feature type="binding site" evidence="4">
    <location>
        <begin position="59"/>
        <end position="62"/>
    </location>
    <ligand>
        <name>GTP</name>
        <dbReference type="ChEBI" id="CHEBI:37565"/>
    </ligand>
</feature>
<dbReference type="InterPro" id="IPR053931">
    <property type="entry name" value="RapZ_C"/>
</dbReference>
<keyword evidence="1 4" id="KW-0547">Nucleotide-binding</keyword>
<dbReference type="PANTHER" id="PTHR30448">
    <property type="entry name" value="RNASE ADAPTER PROTEIN RAPZ"/>
    <property type="match status" value="1"/>
</dbReference>
<name>A0A1W1YMS2_9FIRM</name>
<dbReference type="InterPro" id="IPR005337">
    <property type="entry name" value="RapZ-like"/>
</dbReference>
<dbReference type="RefSeq" id="WP_084233177.1">
    <property type="nucleotide sequence ID" value="NZ_FWXW01000001.1"/>
</dbReference>
<accession>A0A1W1YMS2</accession>
<organism evidence="7 8">
    <name type="scientific">Papillibacter cinnamivorans DSM 12816</name>
    <dbReference type="NCBI Taxonomy" id="1122930"/>
    <lineage>
        <taxon>Bacteria</taxon>
        <taxon>Bacillati</taxon>
        <taxon>Bacillota</taxon>
        <taxon>Clostridia</taxon>
        <taxon>Eubacteriales</taxon>
        <taxon>Oscillospiraceae</taxon>
        <taxon>Papillibacter</taxon>
    </lineage>
</organism>
<protein>
    <submittedName>
        <fullName evidence="7">UPF0042 nucleotide-binding protein</fullName>
    </submittedName>
</protein>
<dbReference type="Pfam" id="PF22740">
    <property type="entry name" value="PapZ_C"/>
    <property type="match status" value="1"/>
</dbReference>
<keyword evidence="2 4" id="KW-0067">ATP-binding</keyword>
<evidence type="ECO:0000256" key="4">
    <source>
        <dbReference type="HAMAP-Rule" id="MF_00636"/>
    </source>
</evidence>
<proteinExistence type="inferred from homology"/>